<dbReference type="InterPro" id="IPR015421">
    <property type="entry name" value="PyrdxlP-dep_Trfase_major"/>
</dbReference>
<dbReference type="InterPro" id="IPR015424">
    <property type="entry name" value="PyrdxlP-dep_Trfase"/>
</dbReference>
<evidence type="ECO:0000313" key="8">
    <source>
        <dbReference type="EMBL" id="KAK8848627.1"/>
    </source>
</evidence>
<evidence type="ECO:0000256" key="4">
    <source>
        <dbReference type="ARBA" id="ARBA00022898"/>
    </source>
</evidence>
<evidence type="ECO:0000313" key="9">
    <source>
        <dbReference type="Proteomes" id="UP001390339"/>
    </source>
</evidence>
<dbReference type="Proteomes" id="UP001390339">
    <property type="component" value="Unassembled WGS sequence"/>
</dbReference>
<proteinExistence type="inferred from homology"/>
<sequence length="446" mass="49189">MFLPDEGCSSHQASCQIRKALAEDIDPDLNFGRYVATTIDGEAETLLMHSYGKNLACSGEYNAVSEFHDNCLKIIANLWHAGARDNPVGAATSGSSEAILVAMLALKRRWLNRPLKNVQERGKPNILVGAHAHVSIEVSAAICDVEVRVVDVCADFGYSLETSLLKDFLDSNTIGVITIVGNTYTGAFDPVAKVNDLLNEYQDQTGLDVPIHVDAASGGFVAPFLRMNIRWDFCIPRVVSINASGHKFGLVPAAVGWLVFRDKSYLSGDMMFQASYLQPQTEHFTISYSKPSSGVVIQYYYLMSLGRTGFELAISEVMETAAYLRNLLKITGWFDCVDIANPQVEPQRDHNVKVSRWEGLPVIAFSLATLLRTRCPEFTEAKLSKALLAKGYSVPCTTLSVKTEQKTFLRVVIRRATGRKLALSLFLNIASLVQEQLDVVDMGYEQ</sequence>
<comment type="caution">
    <text evidence="8">The sequence shown here is derived from an EMBL/GenBank/DDBJ whole genome shotgun (WGS) entry which is preliminary data.</text>
</comment>
<dbReference type="PANTHER" id="PTHR43321:SF3">
    <property type="entry name" value="GLUTAMATE DECARBOXYLASE"/>
    <property type="match status" value="1"/>
</dbReference>
<evidence type="ECO:0000256" key="7">
    <source>
        <dbReference type="RuleBase" id="RU000382"/>
    </source>
</evidence>
<dbReference type="EC" id="4.1.1.15" evidence="3"/>
<evidence type="ECO:0000256" key="5">
    <source>
        <dbReference type="ARBA" id="ARBA00023239"/>
    </source>
</evidence>
<keyword evidence="5 7" id="KW-0456">Lyase</keyword>
<evidence type="ECO:0000256" key="1">
    <source>
        <dbReference type="ARBA" id="ARBA00001933"/>
    </source>
</evidence>
<dbReference type="Gene3D" id="3.40.640.10">
    <property type="entry name" value="Type I PLP-dependent aspartate aminotransferase-like (Major domain)"/>
    <property type="match status" value="1"/>
</dbReference>
<organism evidence="8 9">
    <name type="scientific">Apiospora arundinis</name>
    <dbReference type="NCBI Taxonomy" id="335852"/>
    <lineage>
        <taxon>Eukaryota</taxon>
        <taxon>Fungi</taxon>
        <taxon>Dikarya</taxon>
        <taxon>Ascomycota</taxon>
        <taxon>Pezizomycotina</taxon>
        <taxon>Sordariomycetes</taxon>
        <taxon>Xylariomycetidae</taxon>
        <taxon>Amphisphaeriales</taxon>
        <taxon>Apiosporaceae</taxon>
        <taxon>Apiospora</taxon>
    </lineage>
</organism>
<dbReference type="SUPFAM" id="SSF53383">
    <property type="entry name" value="PLP-dependent transferases"/>
    <property type="match status" value="1"/>
</dbReference>
<keyword evidence="9" id="KW-1185">Reference proteome</keyword>
<gene>
    <name evidence="8" type="ORF">PGQ11_015107</name>
</gene>
<evidence type="ECO:0000256" key="3">
    <source>
        <dbReference type="ARBA" id="ARBA00012421"/>
    </source>
</evidence>
<dbReference type="InterPro" id="IPR010107">
    <property type="entry name" value="Glutamate_decarboxylase"/>
</dbReference>
<dbReference type="PANTHER" id="PTHR43321">
    <property type="entry name" value="GLUTAMATE DECARBOXYLASE"/>
    <property type="match status" value="1"/>
</dbReference>
<evidence type="ECO:0000256" key="2">
    <source>
        <dbReference type="ARBA" id="ARBA00009533"/>
    </source>
</evidence>
<dbReference type="Gene3D" id="3.90.1150.160">
    <property type="match status" value="1"/>
</dbReference>
<dbReference type="EMBL" id="JAPCWZ010000010">
    <property type="protein sequence ID" value="KAK8848627.1"/>
    <property type="molecule type" value="Genomic_DNA"/>
</dbReference>
<dbReference type="InterPro" id="IPR002129">
    <property type="entry name" value="PyrdxlP-dep_de-COase"/>
</dbReference>
<protein>
    <recommendedName>
        <fullName evidence="3">glutamate decarboxylase</fullName>
        <ecNumber evidence="3">4.1.1.15</ecNumber>
    </recommendedName>
</protein>
<reference evidence="8 9" key="1">
    <citation type="journal article" date="2024" name="IMA Fungus">
        <title>Apiospora arundinis, a panoply of carbohydrate-active enzymes and secondary metabolites.</title>
        <authorList>
            <person name="Sorensen T."/>
            <person name="Petersen C."/>
            <person name="Muurmann A.T."/>
            <person name="Christiansen J.V."/>
            <person name="Brundto M.L."/>
            <person name="Overgaard C.K."/>
            <person name="Boysen A.T."/>
            <person name="Wollenberg R.D."/>
            <person name="Larsen T.O."/>
            <person name="Sorensen J.L."/>
            <person name="Nielsen K.L."/>
            <person name="Sondergaard T.E."/>
        </authorList>
    </citation>
    <scope>NUCLEOTIDE SEQUENCE [LARGE SCALE GENOMIC DNA]</scope>
    <source>
        <strain evidence="8 9">AAU 773</strain>
    </source>
</reference>
<comment type="similarity">
    <text evidence="2 7">Belongs to the group II decarboxylase family.</text>
</comment>
<dbReference type="Pfam" id="PF00282">
    <property type="entry name" value="Pyridoxal_deC"/>
    <property type="match status" value="1"/>
</dbReference>
<name>A0ABR2HLL9_9PEZI</name>
<evidence type="ECO:0000256" key="6">
    <source>
        <dbReference type="ARBA" id="ARBA00048868"/>
    </source>
</evidence>
<comment type="catalytic activity">
    <reaction evidence="6">
        <text>L-glutamate + H(+) = 4-aminobutanoate + CO2</text>
        <dbReference type="Rhea" id="RHEA:17785"/>
        <dbReference type="ChEBI" id="CHEBI:15378"/>
        <dbReference type="ChEBI" id="CHEBI:16526"/>
        <dbReference type="ChEBI" id="CHEBI:29985"/>
        <dbReference type="ChEBI" id="CHEBI:59888"/>
        <dbReference type="EC" id="4.1.1.15"/>
    </reaction>
</comment>
<keyword evidence="4 7" id="KW-0663">Pyridoxal phosphate</keyword>
<comment type="cofactor">
    <cofactor evidence="1 7">
        <name>pyridoxal 5'-phosphate</name>
        <dbReference type="ChEBI" id="CHEBI:597326"/>
    </cofactor>
</comment>
<accession>A0ABR2HLL9</accession>